<protein>
    <submittedName>
        <fullName evidence="1">Uncharacterized protein</fullName>
    </submittedName>
</protein>
<dbReference type="EMBL" id="AFAY01000038">
    <property type="protein sequence ID" value="EGF10432.1"/>
    <property type="molecule type" value="Genomic_DNA"/>
</dbReference>
<comment type="caution">
    <text evidence="1">The sequence shown here is derived from an EMBL/GenBank/DDBJ whole genome shotgun (WGS) entry which is preliminary data.</text>
</comment>
<reference evidence="1 2" key="1">
    <citation type="submission" date="2011-02" db="EMBL/GenBank/DDBJ databases">
        <authorList>
            <person name="Muzny D."/>
            <person name="Qin X."/>
            <person name="Deng J."/>
            <person name="Jiang H."/>
            <person name="Liu Y."/>
            <person name="Qu J."/>
            <person name="Song X.-Z."/>
            <person name="Zhang L."/>
            <person name="Thornton R."/>
            <person name="Coyle M."/>
            <person name="Francisco L."/>
            <person name="Jackson L."/>
            <person name="Javaid M."/>
            <person name="Korchina V."/>
            <person name="Kovar C."/>
            <person name="Mata R."/>
            <person name="Mathew T."/>
            <person name="Ngo R."/>
            <person name="Nguyen L."/>
            <person name="Nguyen N."/>
            <person name="Okwuonu G."/>
            <person name="Ongeri F."/>
            <person name="Pham C."/>
            <person name="Simmons D."/>
            <person name="Wilczek-Boney K."/>
            <person name="Hale W."/>
            <person name="Jakkamsetti A."/>
            <person name="Pham P."/>
            <person name="Ruth R."/>
            <person name="San Lucas F."/>
            <person name="Warren J."/>
            <person name="Zhang J."/>
            <person name="Zhao Z."/>
            <person name="Zhou C."/>
            <person name="Zhu D."/>
            <person name="Lee S."/>
            <person name="Bess C."/>
            <person name="Blankenburg K."/>
            <person name="Forbes L."/>
            <person name="Fu Q."/>
            <person name="Gubbala S."/>
            <person name="Hirani K."/>
            <person name="Jayaseelan J.C."/>
            <person name="Lara F."/>
            <person name="Munidasa M."/>
            <person name="Palculict T."/>
            <person name="Patil S."/>
            <person name="Pu L.-L."/>
            <person name="Saada N."/>
            <person name="Tang L."/>
            <person name="Weissenberger G."/>
            <person name="Zhu Y."/>
            <person name="Hemphill L."/>
            <person name="Shang Y."/>
            <person name="Youmans B."/>
            <person name="Ayvaz T."/>
            <person name="Ross M."/>
            <person name="Santibanez J."/>
            <person name="Aqrawi P."/>
            <person name="Gross S."/>
            <person name="Joshi V."/>
            <person name="Fowler G."/>
            <person name="Nazareth L."/>
            <person name="Reid J."/>
            <person name="Worley K."/>
            <person name="Petrosino J."/>
            <person name="Highlander S."/>
            <person name="Gibbs R."/>
        </authorList>
    </citation>
    <scope>NUCLEOTIDE SEQUENCE [LARGE SCALE GENOMIC DNA]</scope>
    <source>
        <strain evidence="1 2">ATCC BAA-1200</strain>
    </source>
</reference>
<organism evidence="1 2">
    <name type="scientific">Neisseria bacilliformis ATCC BAA-1200</name>
    <dbReference type="NCBI Taxonomy" id="888742"/>
    <lineage>
        <taxon>Bacteria</taxon>
        <taxon>Pseudomonadati</taxon>
        <taxon>Pseudomonadota</taxon>
        <taxon>Betaproteobacteria</taxon>
        <taxon>Neisseriales</taxon>
        <taxon>Neisseriaceae</taxon>
        <taxon>Neisseria</taxon>
    </lineage>
</organism>
<proteinExistence type="predicted"/>
<keyword evidence="2" id="KW-1185">Reference proteome</keyword>
<dbReference type="AlphaFoldDB" id="F2BDR4"/>
<evidence type="ECO:0000313" key="1">
    <source>
        <dbReference type="EMBL" id="EGF10432.1"/>
    </source>
</evidence>
<sequence>MAGIRKRKRRYFNRLSVAAARRRFSDGLQTRLPAAAAIN</sequence>
<gene>
    <name evidence="1" type="ORF">HMPREF9123_1870</name>
</gene>
<dbReference type="Proteomes" id="UP000004105">
    <property type="component" value="Unassembled WGS sequence"/>
</dbReference>
<accession>F2BDR4</accession>
<dbReference type="HOGENOM" id="CLU_3313195_0_0_4"/>
<evidence type="ECO:0000313" key="2">
    <source>
        <dbReference type="Proteomes" id="UP000004105"/>
    </source>
</evidence>
<name>F2BDR4_9NEIS</name>